<accession>A0A9X4M2Z0</accession>
<feature type="region of interest" description="Disordered" evidence="1">
    <location>
        <begin position="1"/>
        <end position="22"/>
    </location>
</feature>
<dbReference type="EMBL" id="JANRHA010000019">
    <property type="protein sequence ID" value="MDG3016899.1"/>
    <property type="molecule type" value="Genomic_DNA"/>
</dbReference>
<dbReference type="Gene3D" id="1.20.150.30">
    <property type="entry name" value="Zincin-like metallopeptidase, N-terminal domain"/>
    <property type="match status" value="1"/>
</dbReference>
<name>A0A9X4M2Z0_9ACTN</name>
<keyword evidence="2" id="KW-0645">Protease</keyword>
<dbReference type="SUPFAM" id="SSF55486">
    <property type="entry name" value="Metalloproteases ('zincins'), catalytic domain"/>
    <property type="match status" value="1"/>
</dbReference>
<organism evidence="2 3">
    <name type="scientific">Speluncibacter jeojiensis</name>
    <dbReference type="NCBI Taxonomy" id="2710754"/>
    <lineage>
        <taxon>Bacteria</taxon>
        <taxon>Bacillati</taxon>
        <taxon>Actinomycetota</taxon>
        <taxon>Actinomycetes</taxon>
        <taxon>Mycobacteriales</taxon>
        <taxon>Speluncibacteraceae</taxon>
        <taxon>Speluncibacter</taxon>
    </lineage>
</organism>
<dbReference type="NCBIfam" id="TIGR03624">
    <property type="entry name" value="putative hydrolase"/>
    <property type="match status" value="1"/>
</dbReference>
<dbReference type="InterPro" id="IPR022454">
    <property type="entry name" value="CHP03883_F420-assoc"/>
</dbReference>
<protein>
    <submittedName>
        <fullName evidence="2">Zinc-dependent metalloprotease</fullName>
    </submittedName>
</protein>
<dbReference type="InterPro" id="IPR042271">
    <property type="entry name" value="Zinicin_2_N"/>
</dbReference>
<comment type="caution">
    <text evidence="2">The sequence shown here is derived from an EMBL/GenBank/DDBJ whole genome shotgun (WGS) entry which is preliminary data.</text>
</comment>
<reference evidence="2" key="1">
    <citation type="submission" date="2022-08" db="EMBL/GenBank/DDBJ databases">
        <title>Genome analysis of Corynebacteriales strain.</title>
        <authorList>
            <person name="Lee S.D."/>
        </authorList>
    </citation>
    <scope>NUCLEOTIDE SEQUENCE</scope>
    <source>
        <strain evidence="2">D3-21</strain>
    </source>
</reference>
<evidence type="ECO:0000256" key="1">
    <source>
        <dbReference type="SAM" id="MobiDB-lite"/>
    </source>
</evidence>
<gene>
    <name evidence="2" type="ORF">NVS88_20305</name>
</gene>
<dbReference type="RefSeq" id="WP_277830315.1">
    <property type="nucleotide sequence ID" value="NZ_JAAIVF010000001.1"/>
</dbReference>
<dbReference type="GO" id="GO:0008237">
    <property type="term" value="F:metallopeptidase activity"/>
    <property type="evidence" value="ECO:0007669"/>
    <property type="project" value="UniProtKB-KW"/>
</dbReference>
<evidence type="ECO:0000313" key="2">
    <source>
        <dbReference type="EMBL" id="MDG3016899.1"/>
    </source>
</evidence>
<dbReference type="AlphaFoldDB" id="A0A9X4M2Z0"/>
<dbReference type="Proteomes" id="UP001152755">
    <property type="component" value="Unassembled WGS sequence"/>
</dbReference>
<sequence>MTGAAGDPDPSGGERSPLGGGVDWALAAKTGARLVRPGPAMTPYTRAAATEELAAAARFAEQPVREVTGLADGLPVPAAMVVDRAGWIDAAAASMGQLTAGLDGQGSRDGSPGIGGRVAGVQAGAVLAFLSTAILGQYDPFTGEHGTLLLVTPNVIAVERSLKVAPKDFRLWVCLHEVTHRVQFSSAPWLADYMKSAVDLLGEDTGEPLANMAGRLAAELNRRRRGEVEPGDGGLIGLVSAAQAEPQRNAIERLLMLGTLLEGHADHVMDAVGPAVVPTVTQIRSAFDARRRRTPSPLQRIMRALLGMDAKLAQYVRGKAFVDAVVGQVGMEQFNAVWTGPETLPRRAEIDEPARWVTRVLG</sequence>
<dbReference type="InterPro" id="IPR018766">
    <property type="entry name" value="Zinicin_2"/>
</dbReference>
<proteinExistence type="predicted"/>
<evidence type="ECO:0000313" key="3">
    <source>
        <dbReference type="Proteomes" id="UP001152755"/>
    </source>
</evidence>
<dbReference type="Pfam" id="PF10103">
    <property type="entry name" value="Zincin_2"/>
    <property type="match status" value="1"/>
</dbReference>
<keyword evidence="2" id="KW-0482">Metalloprotease</keyword>
<dbReference type="PANTHER" id="PTHR39420">
    <property type="match status" value="1"/>
</dbReference>
<dbReference type="NCBIfam" id="TIGR03883">
    <property type="entry name" value="DUF2342_F420"/>
    <property type="match status" value="1"/>
</dbReference>
<keyword evidence="3" id="KW-1185">Reference proteome</keyword>
<dbReference type="PANTHER" id="PTHR39420:SF1">
    <property type="entry name" value="HYDROLASE"/>
    <property type="match status" value="1"/>
</dbReference>
<keyword evidence="2" id="KW-0378">Hydrolase</keyword>